<dbReference type="OrthoDB" id="9806482at2"/>
<evidence type="ECO:0000313" key="3">
    <source>
        <dbReference type="Proteomes" id="UP000051295"/>
    </source>
</evidence>
<feature type="binding site" evidence="1">
    <location>
        <position position="233"/>
    </location>
    <ligand>
        <name>Mg(2+)</name>
        <dbReference type="ChEBI" id="CHEBI:18420"/>
        <label>1</label>
    </ligand>
</feature>
<feature type="binding site" evidence="1">
    <location>
        <position position="231"/>
    </location>
    <ligand>
        <name>Mg(2+)</name>
        <dbReference type="ChEBI" id="CHEBI:18420"/>
        <label>1</label>
    </ligand>
</feature>
<proteinExistence type="predicted"/>
<dbReference type="STRING" id="1641875.XM53_12420"/>
<dbReference type="InterPro" id="IPR050792">
    <property type="entry name" value="ADP-ribosylglycohydrolase"/>
</dbReference>
<feature type="binding site" evidence="1">
    <location>
        <position position="234"/>
    </location>
    <ligand>
        <name>Mg(2+)</name>
        <dbReference type="ChEBI" id="CHEBI:18420"/>
        <label>1</label>
    </ligand>
</feature>
<name>A0A0T5NTE1_9RHOB</name>
<keyword evidence="1" id="KW-0479">Metal-binding</keyword>
<reference evidence="2 3" key="1">
    <citation type="submission" date="2015-04" db="EMBL/GenBank/DDBJ databases">
        <title>The draft genome sequence of Roseovarius sp.R12b.</title>
        <authorList>
            <person name="Li G."/>
            <person name="Lai Q."/>
            <person name="Shao Z."/>
            <person name="Yan P."/>
        </authorList>
    </citation>
    <scope>NUCLEOTIDE SEQUENCE [LARGE SCALE GENOMIC DNA]</scope>
    <source>
        <strain evidence="2 3">R12B</strain>
    </source>
</reference>
<dbReference type="PATRIC" id="fig|1641875.4.peg.277"/>
<dbReference type="Gene3D" id="1.10.4080.10">
    <property type="entry name" value="ADP-ribosylation/Crystallin J1"/>
    <property type="match status" value="2"/>
</dbReference>
<feature type="binding site" evidence="1">
    <location>
        <position position="56"/>
    </location>
    <ligand>
        <name>Mg(2+)</name>
        <dbReference type="ChEBI" id="CHEBI:18420"/>
        <label>1</label>
    </ligand>
</feature>
<accession>A0A0T5NTE1</accession>
<dbReference type="SUPFAM" id="SSF101478">
    <property type="entry name" value="ADP-ribosylglycohydrolase"/>
    <property type="match status" value="1"/>
</dbReference>
<evidence type="ECO:0008006" key="4">
    <source>
        <dbReference type="Google" id="ProtNLM"/>
    </source>
</evidence>
<keyword evidence="1" id="KW-0460">Magnesium</keyword>
<sequence>MMQKPFSEDEAIGMLVGLAVGDAVGTTMEFLARGSFEPITDMVGGGPFNLAPGKWTDDTSMAMCLAQMLRSANGWDAEDAMRRFVNWRDNGYLSSTRVCFDIGNQTDAALTRFQQTGNPYAGPVEDEHSGNGGIMRLAPVVIAYGASKESAMAVARLQSRLTHASPLCQRAAANMAEFLVTGDAGLLPRPEAPPEEASGYVVHTLHAAFWALTQGDTFRDVVLAGVNLGGDADTVGAVVGQLAGRIHGYAGIPEDWRTRLYDHDKIRTAAQDLYALRPIDI</sequence>
<dbReference type="AlphaFoldDB" id="A0A0T5NTE1"/>
<dbReference type="Proteomes" id="UP000051295">
    <property type="component" value="Unassembled WGS sequence"/>
</dbReference>
<protein>
    <recommendedName>
        <fullName evidence="4">ADP-ribosylglycohydrolase</fullName>
    </recommendedName>
</protein>
<gene>
    <name evidence="2" type="ORF">XM53_12420</name>
</gene>
<dbReference type="InterPro" id="IPR036705">
    <property type="entry name" value="Ribosyl_crysJ1_sf"/>
</dbReference>
<evidence type="ECO:0000256" key="1">
    <source>
        <dbReference type="PIRSR" id="PIRSR605502-1"/>
    </source>
</evidence>
<dbReference type="EMBL" id="LAXJ01000011">
    <property type="protein sequence ID" value="KRS12216.1"/>
    <property type="molecule type" value="Genomic_DNA"/>
</dbReference>
<evidence type="ECO:0000313" key="2">
    <source>
        <dbReference type="EMBL" id="KRS12216.1"/>
    </source>
</evidence>
<feature type="binding site" evidence="1">
    <location>
        <position position="57"/>
    </location>
    <ligand>
        <name>Mg(2+)</name>
        <dbReference type="ChEBI" id="CHEBI:18420"/>
        <label>1</label>
    </ligand>
</feature>
<comment type="caution">
    <text evidence="2">The sequence shown here is derived from an EMBL/GenBank/DDBJ whole genome shotgun (WGS) entry which is preliminary data.</text>
</comment>
<feature type="binding site" evidence="1">
    <location>
        <position position="58"/>
    </location>
    <ligand>
        <name>Mg(2+)</name>
        <dbReference type="ChEBI" id="CHEBI:18420"/>
        <label>1</label>
    </ligand>
</feature>
<comment type="cofactor">
    <cofactor evidence="1">
        <name>Mg(2+)</name>
        <dbReference type="ChEBI" id="CHEBI:18420"/>
    </cofactor>
    <text evidence="1">Binds 2 magnesium ions per subunit.</text>
</comment>
<dbReference type="RefSeq" id="WP_057793790.1">
    <property type="nucleotide sequence ID" value="NZ_LAXJ01000011.1"/>
</dbReference>
<dbReference type="InterPro" id="IPR005502">
    <property type="entry name" value="Ribosyl_crysJ1"/>
</dbReference>
<dbReference type="PANTHER" id="PTHR16222">
    <property type="entry name" value="ADP-RIBOSYLGLYCOHYDROLASE"/>
    <property type="match status" value="1"/>
</dbReference>
<dbReference type="PANTHER" id="PTHR16222:SF12">
    <property type="entry name" value="ADP-RIBOSYLGLYCOHYDROLASE-RELATED"/>
    <property type="match status" value="1"/>
</dbReference>
<organism evidence="2 3">
    <name type="scientific">Roseovarius atlanticus</name>
    <dbReference type="NCBI Taxonomy" id="1641875"/>
    <lineage>
        <taxon>Bacteria</taxon>
        <taxon>Pseudomonadati</taxon>
        <taxon>Pseudomonadota</taxon>
        <taxon>Alphaproteobacteria</taxon>
        <taxon>Rhodobacterales</taxon>
        <taxon>Roseobacteraceae</taxon>
        <taxon>Roseovarius</taxon>
    </lineage>
</organism>
<dbReference type="Pfam" id="PF03747">
    <property type="entry name" value="ADP_ribosyl_GH"/>
    <property type="match status" value="2"/>
</dbReference>
<dbReference type="GO" id="GO:0046872">
    <property type="term" value="F:metal ion binding"/>
    <property type="evidence" value="ECO:0007669"/>
    <property type="project" value="UniProtKB-KW"/>
</dbReference>
<keyword evidence="3" id="KW-1185">Reference proteome</keyword>